<keyword evidence="3" id="KW-1185">Reference proteome</keyword>
<feature type="transmembrane region" description="Helical" evidence="1">
    <location>
        <begin position="36"/>
        <end position="55"/>
    </location>
</feature>
<evidence type="ECO:0008006" key="4">
    <source>
        <dbReference type="Google" id="ProtNLM"/>
    </source>
</evidence>
<organism evidence="2 3">
    <name type="scientific">Thalassomonas haliotis</name>
    <dbReference type="NCBI Taxonomy" id="485448"/>
    <lineage>
        <taxon>Bacteria</taxon>
        <taxon>Pseudomonadati</taxon>
        <taxon>Pseudomonadota</taxon>
        <taxon>Gammaproteobacteria</taxon>
        <taxon>Alteromonadales</taxon>
        <taxon>Colwelliaceae</taxon>
        <taxon>Thalassomonas</taxon>
    </lineage>
</organism>
<dbReference type="Proteomes" id="UP001215231">
    <property type="component" value="Chromosome"/>
</dbReference>
<keyword evidence="1" id="KW-0812">Transmembrane</keyword>
<keyword evidence="1" id="KW-0472">Membrane</keyword>
<evidence type="ECO:0000256" key="1">
    <source>
        <dbReference type="SAM" id="Phobius"/>
    </source>
</evidence>
<feature type="transmembrane region" description="Helical" evidence="1">
    <location>
        <begin position="125"/>
        <end position="143"/>
    </location>
</feature>
<feature type="transmembrane region" description="Helical" evidence="1">
    <location>
        <begin position="163"/>
        <end position="182"/>
    </location>
</feature>
<name>A0ABY7VET8_9GAMM</name>
<feature type="transmembrane region" description="Helical" evidence="1">
    <location>
        <begin position="94"/>
        <end position="113"/>
    </location>
</feature>
<evidence type="ECO:0000313" key="2">
    <source>
        <dbReference type="EMBL" id="WDE12227.1"/>
    </source>
</evidence>
<dbReference type="EMBL" id="CP059693">
    <property type="protein sequence ID" value="WDE12227.1"/>
    <property type="molecule type" value="Genomic_DNA"/>
</dbReference>
<feature type="transmembrane region" description="Helical" evidence="1">
    <location>
        <begin position="194"/>
        <end position="211"/>
    </location>
</feature>
<dbReference type="RefSeq" id="WP_274052497.1">
    <property type="nucleotide sequence ID" value="NZ_CP059693.1"/>
</dbReference>
<feature type="transmembrane region" description="Helical" evidence="1">
    <location>
        <begin position="61"/>
        <end position="82"/>
    </location>
</feature>
<keyword evidence="1" id="KW-1133">Transmembrane helix</keyword>
<reference evidence="2 3" key="1">
    <citation type="journal article" date="2022" name="Mar. Drugs">
        <title>Bioassay-Guided Fractionation Leads to the Detection of Cholic Acid Generated by the Rare Thalassomonas sp.</title>
        <authorList>
            <person name="Pheiffer F."/>
            <person name="Schneider Y.K."/>
            <person name="Hansen E.H."/>
            <person name="Andersen J.H."/>
            <person name="Isaksson J."/>
            <person name="Busche T."/>
            <person name="R C."/>
            <person name="Kalinowski J."/>
            <person name="Zyl L.V."/>
            <person name="Trindade M."/>
        </authorList>
    </citation>
    <scope>NUCLEOTIDE SEQUENCE [LARGE SCALE GENOMIC DNA]</scope>
    <source>
        <strain evidence="2 3">A5K-61T</strain>
    </source>
</reference>
<accession>A0ABY7VET8</accession>
<evidence type="ECO:0000313" key="3">
    <source>
        <dbReference type="Proteomes" id="UP001215231"/>
    </source>
</evidence>
<protein>
    <recommendedName>
        <fullName evidence="4">DUF2306 domain-containing protein</fullName>
    </recommendedName>
</protein>
<sequence length="225" mass="25192">MTFSPLVLIHFLAGSVGILAGFMVFFLPKYSSSHKIAGNTFLIAMLILGLTSVYVAYSRTIFLSLINGVFICYLLATSYMTIKRKAGCYGYFEQLALVVVVAVAIMYFTFGIQAAHSATGKLHGFVPQIFYFFGGVATLAAMLDFRMIYCGGLDGRQRIIRHVWRMCFPLFMATAAFFLGQAKFFPEAVRKIELLAIPVILVILFSGFWLIRIKLSNFIYVSNQE</sequence>
<gene>
    <name evidence="2" type="ORF">H3N35_01705</name>
</gene>
<feature type="transmembrane region" description="Helical" evidence="1">
    <location>
        <begin position="6"/>
        <end position="27"/>
    </location>
</feature>
<proteinExistence type="predicted"/>